<organism evidence="4 5">
    <name type="scientific">Flavobacterium geliluteum</name>
    <dbReference type="NCBI Taxonomy" id="2816120"/>
    <lineage>
        <taxon>Bacteria</taxon>
        <taxon>Pseudomonadati</taxon>
        <taxon>Bacteroidota</taxon>
        <taxon>Flavobacteriia</taxon>
        <taxon>Flavobacteriales</taxon>
        <taxon>Flavobacteriaceae</taxon>
        <taxon>Flavobacterium</taxon>
    </lineage>
</organism>
<comment type="caution">
    <text evidence="4">The sequence shown here is derived from an EMBL/GenBank/DDBJ whole genome shotgun (WGS) entry which is preliminary data.</text>
</comment>
<dbReference type="InterPro" id="IPR029044">
    <property type="entry name" value="Nucleotide-diphossugar_trans"/>
</dbReference>
<dbReference type="PANTHER" id="PTHR22916">
    <property type="entry name" value="GLYCOSYLTRANSFERASE"/>
    <property type="match status" value="1"/>
</dbReference>
<gene>
    <name evidence="4" type="ORF">J3495_06960</name>
</gene>
<evidence type="ECO:0000313" key="4">
    <source>
        <dbReference type="EMBL" id="MBP4137826.1"/>
    </source>
</evidence>
<dbReference type="Proteomes" id="UP000675047">
    <property type="component" value="Unassembled WGS sequence"/>
</dbReference>
<dbReference type="Gene3D" id="3.90.550.10">
    <property type="entry name" value="Spore Coat Polysaccharide Biosynthesis Protein SpsA, Chain A"/>
    <property type="match status" value="1"/>
</dbReference>
<keyword evidence="2" id="KW-0808">Transferase</keyword>
<accession>A0A940X9M2</accession>
<reference evidence="4 5" key="1">
    <citation type="submission" date="2021-03" db="EMBL/GenBank/DDBJ databases">
        <title>Flavobacterium Flabelliformis Sp. Nov. And Flavobacterium Geliluteum Sp. Nov., Two Novel Multidrug Resistant Psychrophilic Species Isolated From Antarctica.</title>
        <authorList>
            <person name="Kralova S."/>
            <person name="Busse H.J."/>
            <person name="Bezdicek M."/>
            <person name="Nykrynova M."/>
            <person name="Kroupova E."/>
            <person name="Krsek D."/>
            <person name="Sedlacek I."/>
        </authorList>
    </citation>
    <scope>NUCLEOTIDE SEQUENCE [LARGE SCALE GENOMIC DNA]</scope>
    <source>
        <strain evidence="4 5">P7388</strain>
    </source>
</reference>
<evidence type="ECO:0000256" key="1">
    <source>
        <dbReference type="ARBA" id="ARBA00022676"/>
    </source>
</evidence>
<dbReference type="PANTHER" id="PTHR22916:SF51">
    <property type="entry name" value="GLYCOSYLTRANSFERASE EPSH-RELATED"/>
    <property type="match status" value="1"/>
</dbReference>
<feature type="domain" description="Glycosyltransferase 2-like" evidence="3">
    <location>
        <begin position="7"/>
        <end position="123"/>
    </location>
</feature>
<dbReference type="Pfam" id="PF00535">
    <property type="entry name" value="Glycos_transf_2"/>
    <property type="match status" value="1"/>
</dbReference>
<evidence type="ECO:0000313" key="5">
    <source>
        <dbReference type="Proteomes" id="UP000675047"/>
    </source>
</evidence>
<name>A0A940X9M2_9FLAO</name>
<dbReference type="CDD" id="cd00761">
    <property type="entry name" value="Glyco_tranf_GTA_type"/>
    <property type="match status" value="1"/>
</dbReference>
<dbReference type="EMBL" id="JAGFBV010000008">
    <property type="protein sequence ID" value="MBP4137826.1"/>
    <property type="molecule type" value="Genomic_DNA"/>
</dbReference>
<keyword evidence="1" id="KW-0328">Glycosyltransferase</keyword>
<evidence type="ECO:0000259" key="3">
    <source>
        <dbReference type="Pfam" id="PF00535"/>
    </source>
</evidence>
<dbReference type="GO" id="GO:0016758">
    <property type="term" value="F:hexosyltransferase activity"/>
    <property type="evidence" value="ECO:0007669"/>
    <property type="project" value="UniProtKB-ARBA"/>
</dbReference>
<evidence type="ECO:0000256" key="2">
    <source>
        <dbReference type="ARBA" id="ARBA00022679"/>
    </source>
</evidence>
<dbReference type="SUPFAM" id="SSF53448">
    <property type="entry name" value="Nucleotide-diphospho-sugar transferases"/>
    <property type="match status" value="1"/>
</dbReference>
<dbReference type="AlphaFoldDB" id="A0A940X9M2"/>
<dbReference type="InterPro" id="IPR001173">
    <property type="entry name" value="Glyco_trans_2-like"/>
</dbReference>
<keyword evidence="5" id="KW-1185">Reference proteome</keyword>
<protein>
    <submittedName>
        <fullName evidence="4">Glycosyltransferase family 2 protein</fullName>
    </submittedName>
</protein>
<proteinExistence type="predicted"/>
<sequence length="298" mass="34211">MLQMLVSIIIPVHKTANFFKMCLESCLAQTYKEIEIIIACNGGLSIRECKDFLNIDDARIIYLETKNGRHNARNEALSVAGGTFVQFLDYDDFLFANKFSAQINLIKENFNHQVSISKWKKFRTNVNEDYTFPFDLMFEEGNLSVGRLIEKLGQSGGFIATASWIVSRDLLTGIEWIDSPNDDAVFFSEICKKNPNVMMVPQVLAGCRIHDDNTSAIRSQQQFDLLLKGWSHISNNLKAIRGFQTNLYLYKSYLYLISYSKSIKRYRLLEVICKSVFYGLKSGLGFNVIRDLRKKILK</sequence>